<dbReference type="EMBL" id="KK198755">
    <property type="protein sequence ID" value="KCW78984.1"/>
    <property type="molecule type" value="Genomic_DNA"/>
</dbReference>
<sequence>MQLSGISYVHCTAAAEKQLIDENNASTSQALRLRCWNDSRFRNVLPISSAFHKFGKTIFLDSLLLYFCL</sequence>
<evidence type="ECO:0000313" key="1">
    <source>
        <dbReference type="EMBL" id="KCW78984.1"/>
    </source>
</evidence>
<reference evidence="1" key="1">
    <citation type="submission" date="2013-07" db="EMBL/GenBank/DDBJ databases">
        <title>The genome of Eucalyptus grandis.</title>
        <authorList>
            <person name="Schmutz J."/>
            <person name="Hayes R."/>
            <person name="Myburg A."/>
            <person name="Tuskan G."/>
            <person name="Grattapaglia D."/>
            <person name="Rokhsar D.S."/>
        </authorList>
    </citation>
    <scope>NUCLEOTIDE SEQUENCE</scope>
    <source>
        <tissue evidence="1">Leaf extractions</tissue>
    </source>
</reference>
<protein>
    <submittedName>
        <fullName evidence="1">Uncharacterized protein</fullName>
    </submittedName>
</protein>
<name>A0A059CL88_EUCGR</name>
<organism evidence="1">
    <name type="scientific">Eucalyptus grandis</name>
    <name type="common">Flooded gum</name>
    <dbReference type="NCBI Taxonomy" id="71139"/>
    <lineage>
        <taxon>Eukaryota</taxon>
        <taxon>Viridiplantae</taxon>
        <taxon>Streptophyta</taxon>
        <taxon>Embryophyta</taxon>
        <taxon>Tracheophyta</taxon>
        <taxon>Spermatophyta</taxon>
        <taxon>Magnoliopsida</taxon>
        <taxon>eudicotyledons</taxon>
        <taxon>Gunneridae</taxon>
        <taxon>Pentapetalae</taxon>
        <taxon>rosids</taxon>
        <taxon>malvids</taxon>
        <taxon>Myrtales</taxon>
        <taxon>Myrtaceae</taxon>
        <taxon>Myrtoideae</taxon>
        <taxon>Eucalypteae</taxon>
        <taxon>Eucalyptus</taxon>
    </lineage>
</organism>
<gene>
    <name evidence="1" type="ORF">EUGRSUZ_C00413</name>
</gene>
<dbReference type="AlphaFoldDB" id="A0A059CL88"/>
<dbReference type="InParanoid" id="A0A059CL88"/>
<accession>A0A059CL88</accession>
<proteinExistence type="predicted"/>
<dbReference type="Gramene" id="KCW78984">
    <property type="protein sequence ID" value="KCW78984"/>
    <property type="gene ID" value="EUGRSUZ_C00413"/>
</dbReference>